<protein>
    <submittedName>
        <fullName evidence="5">UbiA family prenyltransferase</fullName>
    </submittedName>
</protein>
<sequence length="288" mass="29371">MNGRDLAELVRLPAALTVPGDALTGAAYAGASARYSAAMPIASACLYWAGMALNDWADRDLDAVERPERPIPSGRISPRTAITTAGVLGLAGISASAVAGGRAALRVSLPLAALVWAYDTIAKQSPAGPVVMASNRGLDVLLGACAAPVRAWEPATSVAAHTVAVTTLSRDEVHGTDPSRAGTVTAATAAIATAGVVRALTDRRARRRDRLVSAALSTAYGVVVGRAQSRTIADPSAATVRDATGRGIAGFPLLQASWLARRGRLGAAATVLAGGPLVRYASRRMSTT</sequence>
<evidence type="ECO:0000313" key="6">
    <source>
        <dbReference type="Proteomes" id="UP001164390"/>
    </source>
</evidence>
<dbReference type="CDD" id="cd13964">
    <property type="entry name" value="PT_UbiA_1"/>
    <property type="match status" value="1"/>
</dbReference>
<dbReference type="InterPro" id="IPR044878">
    <property type="entry name" value="UbiA_sf"/>
</dbReference>
<organism evidence="5 6">
    <name type="scientific">Solicola gregarius</name>
    <dbReference type="NCBI Taxonomy" id="2908642"/>
    <lineage>
        <taxon>Bacteria</taxon>
        <taxon>Bacillati</taxon>
        <taxon>Actinomycetota</taxon>
        <taxon>Actinomycetes</taxon>
        <taxon>Propionibacteriales</taxon>
        <taxon>Nocardioidaceae</taxon>
        <taxon>Solicola</taxon>
    </lineage>
</organism>
<evidence type="ECO:0000256" key="1">
    <source>
        <dbReference type="ARBA" id="ARBA00004141"/>
    </source>
</evidence>
<dbReference type="PANTHER" id="PTHR42723:SF1">
    <property type="entry name" value="CHLOROPHYLL SYNTHASE, CHLOROPLASTIC"/>
    <property type="match status" value="1"/>
</dbReference>
<comment type="subcellular location">
    <subcellularLocation>
        <location evidence="1">Membrane</location>
        <topology evidence="1">Multi-pass membrane protein</topology>
    </subcellularLocation>
</comment>
<name>A0AA46TM77_9ACTN</name>
<keyword evidence="4" id="KW-0472">Membrane</keyword>
<accession>A0AA46TM77</accession>
<dbReference type="Proteomes" id="UP001164390">
    <property type="component" value="Chromosome"/>
</dbReference>
<dbReference type="AlphaFoldDB" id="A0AA46TM77"/>
<dbReference type="Gene3D" id="1.10.357.140">
    <property type="entry name" value="UbiA prenyltransferase"/>
    <property type="match status" value="1"/>
</dbReference>
<dbReference type="GO" id="GO:0016020">
    <property type="term" value="C:membrane"/>
    <property type="evidence" value="ECO:0007669"/>
    <property type="project" value="UniProtKB-SubCell"/>
</dbReference>
<keyword evidence="6" id="KW-1185">Reference proteome</keyword>
<dbReference type="InterPro" id="IPR050475">
    <property type="entry name" value="Prenyltransferase_related"/>
</dbReference>
<gene>
    <name evidence="5" type="ORF">L0C25_10575</name>
</gene>
<dbReference type="PANTHER" id="PTHR42723">
    <property type="entry name" value="CHLOROPHYLL SYNTHASE"/>
    <property type="match status" value="1"/>
</dbReference>
<dbReference type="RefSeq" id="WP_271636462.1">
    <property type="nucleotide sequence ID" value="NZ_CP094970.1"/>
</dbReference>
<keyword evidence="3" id="KW-1133">Transmembrane helix</keyword>
<proteinExistence type="predicted"/>
<evidence type="ECO:0000256" key="2">
    <source>
        <dbReference type="ARBA" id="ARBA00022692"/>
    </source>
</evidence>
<dbReference type="Pfam" id="PF01040">
    <property type="entry name" value="UbiA"/>
    <property type="match status" value="1"/>
</dbReference>
<dbReference type="InterPro" id="IPR000537">
    <property type="entry name" value="UbiA_prenyltransferase"/>
</dbReference>
<evidence type="ECO:0000256" key="4">
    <source>
        <dbReference type="ARBA" id="ARBA00023136"/>
    </source>
</evidence>
<evidence type="ECO:0000313" key="5">
    <source>
        <dbReference type="EMBL" id="UYM07487.1"/>
    </source>
</evidence>
<keyword evidence="2" id="KW-0812">Transmembrane</keyword>
<evidence type="ECO:0000256" key="3">
    <source>
        <dbReference type="ARBA" id="ARBA00022989"/>
    </source>
</evidence>
<dbReference type="EMBL" id="CP094970">
    <property type="protein sequence ID" value="UYM07487.1"/>
    <property type="molecule type" value="Genomic_DNA"/>
</dbReference>
<dbReference type="KEGG" id="sgrg:L0C25_10575"/>
<reference evidence="5" key="1">
    <citation type="submission" date="2022-01" db="EMBL/GenBank/DDBJ databases">
        <title>Nocardioidaceae gen. sp. A5X3R13.</title>
        <authorList>
            <person name="Lopez Marin M.A."/>
            <person name="Uhlik O."/>
        </authorList>
    </citation>
    <scope>NUCLEOTIDE SEQUENCE</scope>
    <source>
        <strain evidence="5">A5X3R13</strain>
    </source>
</reference>
<dbReference type="NCBIfam" id="NF045897">
    <property type="entry name" value="SCO3242_trans"/>
    <property type="match status" value="1"/>
</dbReference>
<dbReference type="GO" id="GO:0016765">
    <property type="term" value="F:transferase activity, transferring alkyl or aryl (other than methyl) groups"/>
    <property type="evidence" value="ECO:0007669"/>
    <property type="project" value="InterPro"/>
</dbReference>